<name>A0A9N9HDY7_9GLOM</name>
<evidence type="ECO:0000313" key="1">
    <source>
        <dbReference type="EMBL" id="CAG8668099.1"/>
    </source>
</evidence>
<proteinExistence type="predicted"/>
<gene>
    <name evidence="1" type="ORF">ALEPTO_LOCUS10517</name>
</gene>
<evidence type="ECO:0000313" key="2">
    <source>
        <dbReference type="Proteomes" id="UP000789508"/>
    </source>
</evidence>
<comment type="caution">
    <text evidence="1">The sequence shown here is derived from an EMBL/GenBank/DDBJ whole genome shotgun (WGS) entry which is preliminary data.</text>
</comment>
<organism evidence="1 2">
    <name type="scientific">Ambispora leptoticha</name>
    <dbReference type="NCBI Taxonomy" id="144679"/>
    <lineage>
        <taxon>Eukaryota</taxon>
        <taxon>Fungi</taxon>
        <taxon>Fungi incertae sedis</taxon>
        <taxon>Mucoromycota</taxon>
        <taxon>Glomeromycotina</taxon>
        <taxon>Glomeromycetes</taxon>
        <taxon>Archaeosporales</taxon>
        <taxon>Ambisporaceae</taxon>
        <taxon>Ambispora</taxon>
    </lineage>
</organism>
<sequence length="112" mass="12553">KKAKNGENIERKRPEISSTNSILNIFKKETDKYLNSNKSQEILNYATPDGDESNIIRRSLKTINEKDLDQQKLEKLQANFHKTTTSATNSPKPDYAPYLIGGGAVVAILAIF</sequence>
<dbReference type="Proteomes" id="UP000789508">
    <property type="component" value="Unassembled WGS sequence"/>
</dbReference>
<reference evidence="1" key="1">
    <citation type="submission" date="2021-06" db="EMBL/GenBank/DDBJ databases">
        <authorList>
            <person name="Kallberg Y."/>
            <person name="Tangrot J."/>
            <person name="Rosling A."/>
        </authorList>
    </citation>
    <scope>NUCLEOTIDE SEQUENCE</scope>
    <source>
        <strain evidence="1">FL130A</strain>
    </source>
</reference>
<keyword evidence="2" id="KW-1185">Reference proteome</keyword>
<dbReference type="EMBL" id="CAJVPS010011942">
    <property type="protein sequence ID" value="CAG8668099.1"/>
    <property type="molecule type" value="Genomic_DNA"/>
</dbReference>
<accession>A0A9N9HDY7</accession>
<protein>
    <submittedName>
        <fullName evidence="1">11359_t:CDS:1</fullName>
    </submittedName>
</protein>
<feature type="non-terminal residue" evidence="1">
    <location>
        <position position="112"/>
    </location>
</feature>
<dbReference type="AlphaFoldDB" id="A0A9N9HDY7"/>